<comment type="caution">
    <text evidence="2">The sequence shown here is derived from an EMBL/GenBank/DDBJ whole genome shotgun (WGS) entry which is preliminary data.</text>
</comment>
<name>A0AAE0W436_9BIVA</name>
<dbReference type="AlphaFoldDB" id="A0AAE0W436"/>
<dbReference type="EMBL" id="JAEAOA010002176">
    <property type="protein sequence ID" value="KAK3599762.1"/>
    <property type="molecule type" value="Genomic_DNA"/>
</dbReference>
<reference evidence="2" key="1">
    <citation type="journal article" date="2021" name="Genome Biol. Evol.">
        <title>A High-Quality Reference Genome for a Parasitic Bivalve with Doubly Uniparental Inheritance (Bivalvia: Unionida).</title>
        <authorList>
            <person name="Smith C.H."/>
        </authorList>
    </citation>
    <scope>NUCLEOTIDE SEQUENCE</scope>
    <source>
        <strain evidence="2">CHS0354</strain>
    </source>
</reference>
<evidence type="ECO:0000313" key="2">
    <source>
        <dbReference type="EMBL" id="KAK3599762.1"/>
    </source>
</evidence>
<keyword evidence="3" id="KW-1185">Reference proteome</keyword>
<reference evidence="2" key="3">
    <citation type="submission" date="2023-05" db="EMBL/GenBank/DDBJ databases">
        <authorList>
            <person name="Smith C.H."/>
        </authorList>
    </citation>
    <scope>NUCLEOTIDE SEQUENCE</scope>
    <source>
        <strain evidence="2">CHS0354</strain>
        <tissue evidence="2">Mantle</tissue>
    </source>
</reference>
<organism evidence="2 3">
    <name type="scientific">Potamilus streckersoni</name>
    <dbReference type="NCBI Taxonomy" id="2493646"/>
    <lineage>
        <taxon>Eukaryota</taxon>
        <taxon>Metazoa</taxon>
        <taxon>Spiralia</taxon>
        <taxon>Lophotrochozoa</taxon>
        <taxon>Mollusca</taxon>
        <taxon>Bivalvia</taxon>
        <taxon>Autobranchia</taxon>
        <taxon>Heteroconchia</taxon>
        <taxon>Palaeoheterodonta</taxon>
        <taxon>Unionida</taxon>
        <taxon>Unionoidea</taxon>
        <taxon>Unionidae</taxon>
        <taxon>Ambleminae</taxon>
        <taxon>Lampsilini</taxon>
        <taxon>Potamilus</taxon>
    </lineage>
</organism>
<sequence>MQPRYMQDQIGKRQKWKDAQLRNIFYLPGDTSSALILIGINLVVGWKEGLPLNSVYFYLGSLLQPQRWPTSFITDLLTFVIT</sequence>
<keyword evidence="1" id="KW-1133">Transmembrane helix</keyword>
<protein>
    <submittedName>
        <fullName evidence="2">Uncharacterized protein</fullName>
    </submittedName>
</protein>
<evidence type="ECO:0000313" key="3">
    <source>
        <dbReference type="Proteomes" id="UP001195483"/>
    </source>
</evidence>
<feature type="transmembrane region" description="Helical" evidence="1">
    <location>
        <begin position="21"/>
        <end position="44"/>
    </location>
</feature>
<keyword evidence="1" id="KW-0472">Membrane</keyword>
<evidence type="ECO:0000256" key="1">
    <source>
        <dbReference type="SAM" id="Phobius"/>
    </source>
</evidence>
<dbReference type="Proteomes" id="UP001195483">
    <property type="component" value="Unassembled WGS sequence"/>
</dbReference>
<keyword evidence="1" id="KW-0812">Transmembrane</keyword>
<proteinExistence type="predicted"/>
<accession>A0AAE0W436</accession>
<reference evidence="2" key="2">
    <citation type="journal article" date="2021" name="Genome Biol. Evol.">
        <title>Developing a high-quality reference genome for a parasitic bivalve with doubly uniparental inheritance (Bivalvia: Unionida).</title>
        <authorList>
            <person name="Smith C.H."/>
        </authorList>
    </citation>
    <scope>NUCLEOTIDE SEQUENCE</scope>
    <source>
        <strain evidence="2">CHS0354</strain>
        <tissue evidence="2">Mantle</tissue>
    </source>
</reference>
<gene>
    <name evidence="2" type="ORF">CHS0354_037243</name>
</gene>